<evidence type="ECO:0000313" key="3">
    <source>
        <dbReference type="Proteomes" id="UP000250369"/>
    </source>
</evidence>
<dbReference type="AlphaFoldDB" id="A0A329LW64"/>
<dbReference type="GO" id="GO:0016740">
    <property type="term" value="F:transferase activity"/>
    <property type="evidence" value="ECO:0007669"/>
    <property type="project" value="UniProtKB-KW"/>
</dbReference>
<evidence type="ECO:0000259" key="1">
    <source>
        <dbReference type="Pfam" id="PF01636"/>
    </source>
</evidence>
<organism evidence="2 3">
    <name type="scientific">Paenibacillus contaminans</name>
    <dbReference type="NCBI Taxonomy" id="450362"/>
    <lineage>
        <taxon>Bacteria</taxon>
        <taxon>Bacillati</taxon>
        <taxon>Bacillota</taxon>
        <taxon>Bacilli</taxon>
        <taxon>Bacillales</taxon>
        <taxon>Paenibacillaceae</taxon>
        <taxon>Paenibacillus</taxon>
    </lineage>
</organism>
<dbReference type="InterPro" id="IPR011009">
    <property type="entry name" value="Kinase-like_dom_sf"/>
</dbReference>
<feature type="domain" description="Aminoglycoside phosphotransferase" evidence="1">
    <location>
        <begin position="29"/>
        <end position="241"/>
    </location>
</feature>
<sequence>MSLVELLRGITWIERTDLIDELLEQELTVSKLPSGLEAKVMKYSSSTNSVVLKLWDKESDPDVRFQHVLLSALRHRGISVSGSYGWGYTASNHKVLLTSFDGSPISILTDQIVKDLADLLLRLHQVSLHELDSTLHQKYDFIPYFYPGLEEHQDIQAELVQLVNSSNLQQNTFIHGDFNLGNILDDQGKYTIIDWTNAQLGDARYDLAWASFLINLYNGEELAAAFRNAYLSKSEFDMEEIQRFEAIACLRWLLLSRITDVPKNEKTIEQINEIIIKNKHLNTKLTLMQQQS</sequence>
<proteinExistence type="predicted"/>
<comment type="caution">
    <text evidence="2">The sequence shown here is derived from an EMBL/GenBank/DDBJ whole genome shotgun (WGS) entry which is preliminary data.</text>
</comment>
<keyword evidence="3" id="KW-1185">Reference proteome</keyword>
<accession>A0A329LW64</accession>
<gene>
    <name evidence="2" type="ORF">DQG23_35335</name>
</gene>
<keyword evidence="2" id="KW-0808">Transferase</keyword>
<dbReference type="EMBL" id="QMFB01000034">
    <property type="protein sequence ID" value="RAV12195.1"/>
    <property type="molecule type" value="Genomic_DNA"/>
</dbReference>
<name>A0A329LW64_9BACL</name>
<dbReference type="InterPro" id="IPR051678">
    <property type="entry name" value="AGP_Transferase"/>
</dbReference>
<reference evidence="2 3" key="1">
    <citation type="journal article" date="2009" name="Int. J. Syst. Evol. Microbiol.">
        <title>Paenibacillus contaminans sp. nov., isolated from a contaminated laboratory plate.</title>
        <authorList>
            <person name="Chou J.H."/>
            <person name="Lee J.H."/>
            <person name="Lin M.C."/>
            <person name="Chang P.S."/>
            <person name="Arun A.B."/>
            <person name="Young C.C."/>
            <person name="Chen W.M."/>
        </authorList>
    </citation>
    <scope>NUCLEOTIDE SEQUENCE [LARGE SCALE GENOMIC DNA]</scope>
    <source>
        <strain evidence="2 3">CKOBP-6</strain>
    </source>
</reference>
<dbReference type="Gene3D" id="3.90.1200.10">
    <property type="match status" value="1"/>
</dbReference>
<evidence type="ECO:0000313" key="2">
    <source>
        <dbReference type="EMBL" id="RAV12195.1"/>
    </source>
</evidence>
<dbReference type="InterPro" id="IPR002575">
    <property type="entry name" value="Aminoglycoside_PTrfase"/>
</dbReference>
<dbReference type="SUPFAM" id="SSF56112">
    <property type="entry name" value="Protein kinase-like (PK-like)"/>
    <property type="match status" value="1"/>
</dbReference>
<protein>
    <submittedName>
        <fullName evidence="2">Aminoglycoside phosphotransferase family protein</fullName>
    </submittedName>
</protein>
<dbReference type="PANTHER" id="PTHR21310">
    <property type="entry name" value="AMINOGLYCOSIDE PHOSPHOTRANSFERASE-RELATED-RELATED"/>
    <property type="match status" value="1"/>
</dbReference>
<dbReference type="Proteomes" id="UP000250369">
    <property type="component" value="Unassembled WGS sequence"/>
</dbReference>
<dbReference type="Pfam" id="PF01636">
    <property type="entry name" value="APH"/>
    <property type="match status" value="1"/>
</dbReference>